<dbReference type="InterPro" id="IPR036390">
    <property type="entry name" value="WH_DNA-bd_sf"/>
</dbReference>
<dbReference type="InterPro" id="IPR050707">
    <property type="entry name" value="HTH_MetabolicPath_Reg"/>
</dbReference>
<comment type="caution">
    <text evidence="6">The sequence shown here is derived from an EMBL/GenBank/DDBJ whole genome shotgun (WGS) entry which is preliminary data.</text>
</comment>
<dbReference type="InterPro" id="IPR014757">
    <property type="entry name" value="Tscrpt_reg_IclR_C"/>
</dbReference>
<keyword evidence="3" id="KW-0804">Transcription</keyword>
<dbReference type="GO" id="GO:0003677">
    <property type="term" value="F:DNA binding"/>
    <property type="evidence" value="ECO:0007669"/>
    <property type="project" value="UniProtKB-KW"/>
</dbReference>
<dbReference type="Gene3D" id="1.10.10.10">
    <property type="entry name" value="Winged helix-like DNA-binding domain superfamily/Winged helix DNA-binding domain"/>
    <property type="match status" value="1"/>
</dbReference>
<dbReference type="PROSITE" id="PS51077">
    <property type="entry name" value="HTH_ICLR"/>
    <property type="match status" value="1"/>
</dbReference>
<evidence type="ECO:0000313" key="6">
    <source>
        <dbReference type="EMBL" id="MFC7318529.1"/>
    </source>
</evidence>
<keyword evidence="1" id="KW-0805">Transcription regulation</keyword>
<evidence type="ECO:0000256" key="3">
    <source>
        <dbReference type="ARBA" id="ARBA00023163"/>
    </source>
</evidence>
<organism evidence="6 7">
    <name type="scientific">Halomarina halobia</name>
    <dbReference type="NCBI Taxonomy" id="3033386"/>
    <lineage>
        <taxon>Archaea</taxon>
        <taxon>Methanobacteriati</taxon>
        <taxon>Methanobacteriota</taxon>
        <taxon>Stenosarchaea group</taxon>
        <taxon>Halobacteria</taxon>
        <taxon>Halobacteriales</taxon>
        <taxon>Natronomonadaceae</taxon>
        <taxon>Halomarina</taxon>
    </lineage>
</organism>
<dbReference type="CDD" id="cd00090">
    <property type="entry name" value="HTH_ARSR"/>
    <property type="match status" value="1"/>
</dbReference>
<dbReference type="InterPro" id="IPR011991">
    <property type="entry name" value="ArsR-like_HTH"/>
</dbReference>
<dbReference type="GO" id="GO:0006355">
    <property type="term" value="P:regulation of DNA-templated transcription"/>
    <property type="evidence" value="ECO:0007669"/>
    <property type="project" value="UniProtKB-ARBA"/>
</dbReference>
<dbReference type="PROSITE" id="PS51078">
    <property type="entry name" value="ICLR_ED"/>
    <property type="match status" value="1"/>
</dbReference>
<evidence type="ECO:0000256" key="1">
    <source>
        <dbReference type="ARBA" id="ARBA00023015"/>
    </source>
</evidence>
<dbReference type="Gene3D" id="3.30.450.40">
    <property type="match status" value="1"/>
</dbReference>
<sequence length="261" mass="29715">MQSNAPTVQATETSFRIIEALMEREGAGLTELAYHLELPKSTVYNHLKTLERNEYVVKRDDTYDIGLRFLHLGEYARNRRLLSRVGPPEIDTLAEQTDEMVNLLVEEHGRGVFIYREKGSDAVHMDTHAGKRVYLHTMAFGKAVMAYMPEERVDAIIDQHGLPKATQHTITDREELFAELEVIREQEHAFDREERLKGLHCVAAPIITDDTIVGGVSVSGPKSRMRGEWFTEELPRLIKSTANVIEINLTYGRDDITNVLL</sequence>
<keyword evidence="7" id="KW-1185">Reference proteome</keyword>
<dbReference type="EMBL" id="JBHTBF010000003">
    <property type="protein sequence ID" value="MFC7318529.1"/>
    <property type="molecule type" value="Genomic_DNA"/>
</dbReference>
<evidence type="ECO:0000256" key="2">
    <source>
        <dbReference type="ARBA" id="ARBA00023125"/>
    </source>
</evidence>
<dbReference type="SUPFAM" id="SSF46785">
    <property type="entry name" value="Winged helix' DNA-binding domain"/>
    <property type="match status" value="1"/>
</dbReference>
<evidence type="ECO:0000259" key="5">
    <source>
        <dbReference type="PROSITE" id="PS51078"/>
    </source>
</evidence>
<evidence type="ECO:0000313" key="7">
    <source>
        <dbReference type="Proteomes" id="UP001596547"/>
    </source>
</evidence>
<dbReference type="PANTHER" id="PTHR30136:SF35">
    <property type="entry name" value="HTH-TYPE TRANSCRIPTIONAL REGULATOR RV1719"/>
    <property type="match status" value="1"/>
</dbReference>
<feature type="domain" description="IclR-ED" evidence="5">
    <location>
        <begin position="68"/>
        <end position="251"/>
    </location>
</feature>
<gene>
    <name evidence="6" type="ORF">ACFQPE_17265</name>
</gene>
<proteinExistence type="predicted"/>
<dbReference type="PANTHER" id="PTHR30136">
    <property type="entry name" value="HELIX-TURN-HELIX TRANSCRIPTIONAL REGULATOR, ICLR FAMILY"/>
    <property type="match status" value="1"/>
</dbReference>
<dbReference type="SUPFAM" id="SSF55781">
    <property type="entry name" value="GAF domain-like"/>
    <property type="match status" value="1"/>
</dbReference>
<dbReference type="SMART" id="SM00346">
    <property type="entry name" value="HTH_ICLR"/>
    <property type="match status" value="1"/>
</dbReference>
<dbReference type="RefSeq" id="WP_276306629.1">
    <property type="nucleotide sequence ID" value="NZ_CP119993.1"/>
</dbReference>
<dbReference type="Proteomes" id="UP001596547">
    <property type="component" value="Unassembled WGS sequence"/>
</dbReference>
<dbReference type="InterPro" id="IPR005471">
    <property type="entry name" value="Tscrpt_reg_IclR_N"/>
</dbReference>
<evidence type="ECO:0000259" key="4">
    <source>
        <dbReference type="PROSITE" id="PS51077"/>
    </source>
</evidence>
<dbReference type="GeneID" id="79317287"/>
<keyword evidence="2" id="KW-0238">DNA-binding</keyword>
<reference evidence="6 7" key="1">
    <citation type="journal article" date="2019" name="Int. J. Syst. Evol. Microbiol.">
        <title>The Global Catalogue of Microorganisms (GCM) 10K type strain sequencing project: providing services to taxonomists for standard genome sequencing and annotation.</title>
        <authorList>
            <consortium name="The Broad Institute Genomics Platform"/>
            <consortium name="The Broad Institute Genome Sequencing Center for Infectious Disease"/>
            <person name="Wu L."/>
            <person name="Ma J."/>
        </authorList>
    </citation>
    <scope>NUCLEOTIDE SEQUENCE [LARGE SCALE GENOMIC DNA]</scope>
    <source>
        <strain evidence="6 7">PSR21</strain>
    </source>
</reference>
<dbReference type="InterPro" id="IPR029016">
    <property type="entry name" value="GAF-like_dom_sf"/>
</dbReference>
<accession>A0ABD6AD56</accession>
<dbReference type="Pfam" id="PF01614">
    <property type="entry name" value="IclR_C"/>
    <property type="match status" value="1"/>
</dbReference>
<dbReference type="InterPro" id="IPR036388">
    <property type="entry name" value="WH-like_DNA-bd_sf"/>
</dbReference>
<feature type="domain" description="HTH iclR-type" evidence="4">
    <location>
        <begin position="8"/>
        <end position="67"/>
    </location>
</feature>
<dbReference type="AlphaFoldDB" id="A0ABD6AD56"/>
<name>A0ABD6AD56_9EURY</name>
<protein>
    <submittedName>
        <fullName evidence="6">IclR family transcriptional regulator</fullName>
    </submittedName>
</protein>
<dbReference type="Pfam" id="PF09339">
    <property type="entry name" value="HTH_IclR"/>
    <property type="match status" value="1"/>
</dbReference>